<feature type="active site" description="Cysteine sulfenic acid (-SOH) intermediate; for peroxidase activity" evidence="13">
    <location>
        <position position="46"/>
    </location>
</feature>
<comment type="subunit">
    <text evidence="2">Monomer.</text>
</comment>
<dbReference type="InterPro" id="IPR036249">
    <property type="entry name" value="Thioredoxin-like_sf"/>
</dbReference>
<keyword evidence="6" id="KW-0560">Oxidoreductase</keyword>
<evidence type="ECO:0000313" key="15">
    <source>
        <dbReference type="EMBL" id="MDC3982621.1"/>
    </source>
</evidence>
<evidence type="ECO:0000256" key="9">
    <source>
        <dbReference type="ARBA" id="ARBA00032824"/>
    </source>
</evidence>
<dbReference type="Proteomes" id="UP001151081">
    <property type="component" value="Unassembled WGS sequence"/>
</dbReference>
<dbReference type="PANTHER" id="PTHR42801:SF4">
    <property type="entry name" value="AHPC_TSA FAMILY PROTEIN"/>
    <property type="match status" value="1"/>
</dbReference>
<comment type="catalytic activity">
    <reaction evidence="12">
        <text>a hydroperoxide + [thioredoxin]-dithiol = an alcohol + [thioredoxin]-disulfide + H2O</text>
        <dbReference type="Rhea" id="RHEA:62620"/>
        <dbReference type="Rhea" id="RHEA-COMP:10698"/>
        <dbReference type="Rhea" id="RHEA-COMP:10700"/>
        <dbReference type="ChEBI" id="CHEBI:15377"/>
        <dbReference type="ChEBI" id="CHEBI:29950"/>
        <dbReference type="ChEBI" id="CHEBI:30879"/>
        <dbReference type="ChEBI" id="CHEBI:35924"/>
        <dbReference type="ChEBI" id="CHEBI:50058"/>
        <dbReference type="EC" id="1.11.1.24"/>
    </reaction>
</comment>
<evidence type="ECO:0000256" key="10">
    <source>
        <dbReference type="ARBA" id="ARBA00038489"/>
    </source>
</evidence>
<dbReference type="SUPFAM" id="SSF52833">
    <property type="entry name" value="Thioredoxin-like"/>
    <property type="match status" value="1"/>
</dbReference>
<dbReference type="Pfam" id="PF00578">
    <property type="entry name" value="AhpC-TSA"/>
    <property type="match status" value="1"/>
</dbReference>
<evidence type="ECO:0000256" key="2">
    <source>
        <dbReference type="ARBA" id="ARBA00011245"/>
    </source>
</evidence>
<comment type="similarity">
    <text evidence="10">Belongs to the peroxiredoxin family. BCP/PrxQ subfamily.</text>
</comment>
<sequence length="159" mass="17776">MSSLKVGDRAPEIDAQTSAGDRFVLSKQEGLCTVVYFYPKAFTPVCTGETRLFRDNYNELLLAGASLVGVSTDDSGTQCKFAGDLHLPFPLIADADKRIARAYDVLWPVVGVAQRYTFVVSPEMRIEAIFHHELSAEKHRDDVLRFVHAKFEAQRPRVS</sequence>
<evidence type="ECO:0000256" key="7">
    <source>
        <dbReference type="ARBA" id="ARBA00023157"/>
    </source>
</evidence>
<name>A0A9X3X758_9BACT</name>
<keyword evidence="4" id="KW-0575">Peroxidase</keyword>
<comment type="function">
    <text evidence="1">Thiol-specific peroxidase that catalyzes the reduction of hydrogen peroxide and organic hydroperoxides to water and alcohols, respectively. Plays a role in cell protection against oxidative stress by detoxifying peroxides and as sensor of hydrogen peroxide-mediated signaling events.</text>
</comment>
<dbReference type="InterPro" id="IPR024706">
    <property type="entry name" value="Peroxiredoxin_AhpC-typ"/>
</dbReference>
<evidence type="ECO:0000259" key="14">
    <source>
        <dbReference type="PROSITE" id="PS51352"/>
    </source>
</evidence>
<dbReference type="InterPro" id="IPR050924">
    <property type="entry name" value="Peroxiredoxin_BCP/PrxQ"/>
</dbReference>
<evidence type="ECO:0000256" key="11">
    <source>
        <dbReference type="ARBA" id="ARBA00042639"/>
    </source>
</evidence>
<evidence type="ECO:0000256" key="4">
    <source>
        <dbReference type="ARBA" id="ARBA00022559"/>
    </source>
</evidence>
<dbReference type="EC" id="1.11.1.24" evidence="3"/>
<evidence type="ECO:0000313" key="16">
    <source>
        <dbReference type="Proteomes" id="UP001151081"/>
    </source>
</evidence>
<dbReference type="AlphaFoldDB" id="A0A9X3X758"/>
<organism evidence="15 16">
    <name type="scientific">Polyangium jinanense</name>
    <dbReference type="NCBI Taxonomy" id="2829994"/>
    <lineage>
        <taxon>Bacteria</taxon>
        <taxon>Pseudomonadati</taxon>
        <taxon>Myxococcota</taxon>
        <taxon>Polyangia</taxon>
        <taxon>Polyangiales</taxon>
        <taxon>Polyangiaceae</taxon>
        <taxon>Polyangium</taxon>
    </lineage>
</organism>
<evidence type="ECO:0000256" key="12">
    <source>
        <dbReference type="ARBA" id="ARBA00049091"/>
    </source>
</evidence>
<dbReference type="PROSITE" id="PS51352">
    <property type="entry name" value="THIOREDOXIN_2"/>
    <property type="match status" value="1"/>
</dbReference>
<dbReference type="EMBL" id="JAGTJJ010000009">
    <property type="protein sequence ID" value="MDC3982621.1"/>
    <property type="molecule type" value="Genomic_DNA"/>
</dbReference>
<keyword evidence="16" id="KW-1185">Reference proteome</keyword>
<dbReference type="PANTHER" id="PTHR42801">
    <property type="entry name" value="THIOREDOXIN-DEPENDENT PEROXIDE REDUCTASE"/>
    <property type="match status" value="1"/>
</dbReference>
<evidence type="ECO:0000256" key="3">
    <source>
        <dbReference type="ARBA" id="ARBA00013017"/>
    </source>
</evidence>
<dbReference type="PIRSF" id="PIRSF000239">
    <property type="entry name" value="AHPC"/>
    <property type="match status" value="1"/>
</dbReference>
<feature type="domain" description="Thioredoxin" evidence="14">
    <location>
        <begin position="4"/>
        <end position="152"/>
    </location>
</feature>
<comment type="caution">
    <text evidence="15">The sequence shown here is derived from an EMBL/GenBank/DDBJ whole genome shotgun (WGS) entry which is preliminary data.</text>
</comment>
<dbReference type="Gene3D" id="3.40.30.10">
    <property type="entry name" value="Glutaredoxin"/>
    <property type="match status" value="1"/>
</dbReference>
<dbReference type="GO" id="GO:0045454">
    <property type="term" value="P:cell redox homeostasis"/>
    <property type="evidence" value="ECO:0007669"/>
    <property type="project" value="TreeGrafter"/>
</dbReference>
<evidence type="ECO:0000256" key="5">
    <source>
        <dbReference type="ARBA" id="ARBA00022862"/>
    </source>
</evidence>
<dbReference type="CDD" id="cd03017">
    <property type="entry name" value="PRX_BCP"/>
    <property type="match status" value="1"/>
</dbReference>
<dbReference type="GO" id="GO:0008379">
    <property type="term" value="F:thioredoxin peroxidase activity"/>
    <property type="evidence" value="ECO:0007669"/>
    <property type="project" value="TreeGrafter"/>
</dbReference>
<evidence type="ECO:0000256" key="1">
    <source>
        <dbReference type="ARBA" id="ARBA00003330"/>
    </source>
</evidence>
<reference evidence="15 16" key="1">
    <citation type="submission" date="2021-04" db="EMBL/GenBank/DDBJ databases">
        <title>Genome analysis of Polyangium sp.</title>
        <authorList>
            <person name="Li Y."/>
            <person name="Wang J."/>
        </authorList>
    </citation>
    <scope>NUCLEOTIDE SEQUENCE [LARGE SCALE GENOMIC DNA]</scope>
    <source>
        <strain evidence="15 16">SDU14</strain>
    </source>
</reference>
<keyword evidence="7" id="KW-1015">Disulfide bond</keyword>
<dbReference type="InterPro" id="IPR000866">
    <property type="entry name" value="AhpC/TSA"/>
</dbReference>
<accession>A0A9X3X758</accession>
<evidence type="ECO:0000256" key="6">
    <source>
        <dbReference type="ARBA" id="ARBA00023002"/>
    </source>
</evidence>
<keyword evidence="8" id="KW-0676">Redox-active center</keyword>
<dbReference type="GO" id="GO:0034599">
    <property type="term" value="P:cellular response to oxidative stress"/>
    <property type="evidence" value="ECO:0007669"/>
    <property type="project" value="TreeGrafter"/>
</dbReference>
<evidence type="ECO:0000256" key="8">
    <source>
        <dbReference type="ARBA" id="ARBA00023284"/>
    </source>
</evidence>
<dbReference type="GO" id="GO:0005737">
    <property type="term" value="C:cytoplasm"/>
    <property type="evidence" value="ECO:0007669"/>
    <property type="project" value="TreeGrafter"/>
</dbReference>
<evidence type="ECO:0000256" key="13">
    <source>
        <dbReference type="PIRSR" id="PIRSR000239-1"/>
    </source>
</evidence>
<protein>
    <recommendedName>
        <fullName evidence="3">thioredoxin-dependent peroxiredoxin</fullName>
        <ecNumber evidence="3">1.11.1.24</ecNumber>
    </recommendedName>
    <alternativeName>
        <fullName evidence="9">Thioredoxin peroxidase</fullName>
    </alternativeName>
    <alternativeName>
        <fullName evidence="11">Thioredoxin-dependent peroxiredoxin Bcp</fullName>
    </alternativeName>
</protein>
<dbReference type="RefSeq" id="WP_272422490.1">
    <property type="nucleotide sequence ID" value="NZ_JAGTJJ010000009.1"/>
</dbReference>
<proteinExistence type="inferred from homology"/>
<keyword evidence="5" id="KW-0049">Antioxidant</keyword>
<gene>
    <name evidence="15" type="ORF">KEG57_19050</name>
</gene>
<dbReference type="InterPro" id="IPR013766">
    <property type="entry name" value="Thioredoxin_domain"/>
</dbReference>